<sequence length="260" mass="28510">MYGYWCQRSLSDSWTESQNDNEGESSLATTQMNPPKRHQVEQGPNIGKIAKTPSIPGAPHLNSCQSLEPPQQQDSSTEELIIGLEQGTEVRLSLEEGVLILAPETALQLTVENTVLVIIQYIMPSVDDFTLECHAQDGDISDMKGENVPLSPAEEGEATPLYHQPLMISPVNHIAGISPFLLVTPLCIPCCLAVFPQRYPLLPTTSPVGPADSSFSLHGMELLCTSSLKPMPSSPSPGPQIYHRVHHRPPGRAWRCLFRK</sequence>
<comment type="similarity">
    <text evidence="1">Belongs to the PRR23 family.</text>
</comment>
<keyword evidence="4" id="KW-1185">Reference proteome</keyword>
<dbReference type="Proteomes" id="UP000001595">
    <property type="component" value="Unplaced"/>
</dbReference>
<dbReference type="PANTHER" id="PTHR31813">
    <property type="entry name" value="PROLINE-RICH PROTEIN 23B"/>
    <property type="match status" value="1"/>
</dbReference>
<name>A0A8I5YR88_PONAB</name>
<feature type="region of interest" description="Disordered" evidence="2">
    <location>
        <begin position="13"/>
        <end position="77"/>
    </location>
</feature>
<dbReference type="GeneTree" id="ENSGT00950000184712"/>
<evidence type="ECO:0000256" key="2">
    <source>
        <dbReference type="SAM" id="MobiDB-lite"/>
    </source>
</evidence>
<accession>A0A8I5YR88</accession>
<reference evidence="3" key="1">
    <citation type="submission" date="2025-08" db="UniProtKB">
        <authorList>
            <consortium name="Ensembl"/>
        </authorList>
    </citation>
    <scope>IDENTIFICATION</scope>
</reference>
<organism evidence="3 4">
    <name type="scientific">Pongo abelii</name>
    <name type="common">Sumatran orangutan</name>
    <name type="synonym">Pongo pygmaeus abelii</name>
    <dbReference type="NCBI Taxonomy" id="9601"/>
    <lineage>
        <taxon>Eukaryota</taxon>
        <taxon>Metazoa</taxon>
        <taxon>Chordata</taxon>
        <taxon>Craniata</taxon>
        <taxon>Vertebrata</taxon>
        <taxon>Euteleostomi</taxon>
        <taxon>Mammalia</taxon>
        <taxon>Eutheria</taxon>
        <taxon>Euarchontoglires</taxon>
        <taxon>Primates</taxon>
        <taxon>Haplorrhini</taxon>
        <taxon>Catarrhini</taxon>
        <taxon>Hominidae</taxon>
        <taxon>Pongo</taxon>
    </lineage>
</organism>
<feature type="compositionally biased region" description="Polar residues" evidence="2">
    <location>
        <begin position="62"/>
        <end position="75"/>
    </location>
</feature>
<dbReference type="PANTHER" id="PTHR31813:SF3">
    <property type="entry name" value="PROLINE-RICH PROTEIN 23D1-RELATED"/>
    <property type="match status" value="1"/>
</dbReference>
<evidence type="ECO:0000313" key="3">
    <source>
        <dbReference type="Ensembl" id="ENSPPYP00000042894.1"/>
    </source>
</evidence>
<dbReference type="Ensembl" id="ENSPPYT00000046549.1">
    <property type="protein sequence ID" value="ENSPPYP00000042894.1"/>
    <property type="gene ID" value="ENSPPYG00000038370.1"/>
</dbReference>
<dbReference type="OMA" id="ECHAQDG"/>
<evidence type="ECO:0000256" key="1">
    <source>
        <dbReference type="ARBA" id="ARBA00009113"/>
    </source>
</evidence>
<proteinExistence type="inferred from homology"/>
<evidence type="ECO:0000313" key="4">
    <source>
        <dbReference type="Proteomes" id="UP000001595"/>
    </source>
</evidence>
<dbReference type="AlphaFoldDB" id="A0A8I5YR88"/>
<feature type="compositionally biased region" description="Polar residues" evidence="2">
    <location>
        <begin position="13"/>
        <end position="33"/>
    </location>
</feature>
<protein>
    <submittedName>
        <fullName evidence="3">Uncharacterized protein</fullName>
    </submittedName>
</protein>
<reference evidence="3" key="2">
    <citation type="submission" date="2025-09" db="UniProtKB">
        <authorList>
            <consortium name="Ensembl"/>
        </authorList>
    </citation>
    <scope>IDENTIFICATION</scope>
</reference>